<dbReference type="RefSeq" id="WP_139940479.1">
    <property type="nucleotide sequence ID" value="NZ_JBHSYP010000008.1"/>
</dbReference>
<dbReference type="EMBL" id="VFIY01000006">
    <property type="protein sequence ID" value="TPD60777.1"/>
    <property type="molecule type" value="Genomic_DNA"/>
</dbReference>
<gene>
    <name evidence="1" type="ORF">FIV46_08630</name>
</gene>
<dbReference type="Proteomes" id="UP000319148">
    <property type="component" value="Unassembled WGS sequence"/>
</dbReference>
<dbReference type="OrthoDB" id="5343663at2"/>
<evidence type="ECO:0000313" key="2">
    <source>
        <dbReference type="Proteomes" id="UP000319148"/>
    </source>
</evidence>
<reference evidence="2" key="1">
    <citation type="submission" date="2019-06" db="EMBL/GenBank/DDBJ databases">
        <title>The complete genome of Emcibacter congregatus ZYLT.</title>
        <authorList>
            <person name="Zhao Z."/>
        </authorList>
    </citation>
    <scope>NUCLEOTIDE SEQUENCE [LARGE SCALE GENOMIC DNA]</scope>
    <source>
        <strain evidence="2">MCCC 1A06723</strain>
    </source>
</reference>
<protein>
    <submittedName>
        <fullName evidence="1">Phenol hydroxylase</fullName>
    </submittedName>
</protein>
<keyword evidence="2" id="KW-1185">Reference proteome</keyword>
<dbReference type="GO" id="GO:0018662">
    <property type="term" value="F:phenol 2-monooxygenase activity"/>
    <property type="evidence" value="ECO:0007669"/>
    <property type="project" value="InterPro"/>
</dbReference>
<sequence>MSVKAIGKYEFEPKDTEDKFHGNQLVYINWEHHLMFCSPVCLPLPPDMPFKALVGEVLPGVYSQHPDFEKIDWSAVTWLLNNEPFQPDGDKSLVENGIHHKGLLRFTTPGLDGIGGSGS</sequence>
<proteinExistence type="predicted"/>
<comment type="caution">
    <text evidence="1">The sequence shown here is derived from an EMBL/GenBank/DDBJ whole genome shotgun (WGS) entry which is preliminary data.</text>
</comment>
<dbReference type="Gene3D" id="3.10.20.560">
    <property type="entry name" value="Phenol hydroxylase"/>
    <property type="match status" value="1"/>
</dbReference>
<organism evidence="1 2">
    <name type="scientific">Emcibacter nanhaiensis</name>
    <dbReference type="NCBI Taxonomy" id="1505037"/>
    <lineage>
        <taxon>Bacteria</taxon>
        <taxon>Pseudomonadati</taxon>
        <taxon>Pseudomonadota</taxon>
        <taxon>Alphaproteobacteria</taxon>
        <taxon>Emcibacterales</taxon>
        <taxon>Emcibacteraceae</taxon>
        <taxon>Emcibacter</taxon>
    </lineage>
</organism>
<dbReference type="InterPro" id="IPR006756">
    <property type="entry name" value="Phenol_hydroxylase"/>
</dbReference>
<name>A0A501PL40_9PROT</name>
<dbReference type="AlphaFoldDB" id="A0A501PL40"/>
<evidence type="ECO:0000313" key="1">
    <source>
        <dbReference type="EMBL" id="TPD60777.1"/>
    </source>
</evidence>
<dbReference type="Pfam" id="PF04663">
    <property type="entry name" value="Phenol_monoox"/>
    <property type="match status" value="1"/>
</dbReference>
<dbReference type="InterPro" id="IPR043010">
    <property type="entry name" value="Phenol_hydroxylase_sf"/>
</dbReference>
<accession>A0A501PL40</accession>